<keyword evidence="15" id="KW-1185">Reference proteome</keyword>
<keyword evidence="6" id="KW-0520">NAD</keyword>
<dbReference type="OrthoDB" id="418349at2759"/>
<dbReference type="SUPFAM" id="SSF55120">
    <property type="entry name" value="Pseudouridine synthase"/>
    <property type="match status" value="1"/>
</dbReference>
<feature type="domain" description="Thioredoxin" evidence="13">
    <location>
        <begin position="29"/>
        <end position="162"/>
    </location>
</feature>
<keyword evidence="4" id="KW-0677">Repeat</keyword>
<evidence type="ECO:0000256" key="8">
    <source>
        <dbReference type="ARBA" id="ARBA00025782"/>
    </source>
</evidence>
<evidence type="ECO:0000256" key="4">
    <source>
        <dbReference type="ARBA" id="ARBA00022737"/>
    </source>
</evidence>
<evidence type="ECO:0000256" key="9">
    <source>
        <dbReference type="ARBA" id="ARBA00047388"/>
    </source>
</evidence>
<dbReference type="InterPro" id="IPR006145">
    <property type="entry name" value="PsdUridine_synth_RsuA/RluA"/>
</dbReference>
<dbReference type="Gene3D" id="3.10.290.10">
    <property type="entry name" value="RNA-binding S4 domain"/>
    <property type="match status" value="1"/>
</dbReference>
<dbReference type="InterPro" id="IPR004146">
    <property type="entry name" value="DC1"/>
</dbReference>
<keyword evidence="11" id="KW-0694">RNA-binding</keyword>
<feature type="domain" description="Thioredoxin" evidence="13">
    <location>
        <begin position="208"/>
        <end position="369"/>
    </location>
</feature>
<name>A0A371H0M1_MUCPR</name>
<comment type="catalytic activity">
    <reaction evidence="9">
        <text>[protein]-dithiol + NAD(+) = [protein]-disulfide + NADH + H(+)</text>
        <dbReference type="Rhea" id="RHEA:18749"/>
        <dbReference type="Rhea" id="RHEA-COMP:10593"/>
        <dbReference type="Rhea" id="RHEA-COMP:10594"/>
        <dbReference type="ChEBI" id="CHEBI:15378"/>
        <dbReference type="ChEBI" id="CHEBI:29950"/>
        <dbReference type="ChEBI" id="CHEBI:50058"/>
        <dbReference type="ChEBI" id="CHEBI:57540"/>
        <dbReference type="ChEBI" id="CHEBI:57945"/>
        <dbReference type="EC" id="1.8.1.8"/>
    </reaction>
</comment>
<dbReference type="Gene3D" id="3.30.2350.10">
    <property type="entry name" value="Pseudouridine synthase"/>
    <property type="match status" value="1"/>
</dbReference>
<feature type="non-terminal residue" evidence="14">
    <location>
        <position position="1"/>
    </location>
</feature>
<comment type="similarity">
    <text evidence="8">Belongs to the nucleoredoxin family.</text>
</comment>
<keyword evidence="5" id="KW-0560">Oxidoreductase</keyword>
<dbReference type="STRING" id="157652.A0A371H0M1"/>
<dbReference type="InterPro" id="IPR036986">
    <property type="entry name" value="S4_RNA-bd_sf"/>
</dbReference>
<dbReference type="GO" id="GO:0003723">
    <property type="term" value="F:RNA binding"/>
    <property type="evidence" value="ECO:0007669"/>
    <property type="project" value="UniProtKB-KW"/>
</dbReference>
<dbReference type="Proteomes" id="UP000257109">
    <property type="component" value="Unassembled WGS sequence"/>
</dbReference>
<evidence type="ECO:0000256" key="11">
    <source>
        <dbReference type="PROSITE-ProRule" id="PRU00182"/>
    </source>
</evidence>
<dbReference type="PANTHER" id="PTHR13871">
    <property type="entry name" value="THIOREDOXIN"/>
    <property type="match status" value="1"/>
</dbReference>
<dbReference type="InterPro" id="IPR046349">
    <property type="entry name" value="C1-like_sf"/>
</dbReference>
<dbReference type="Pfam" id="PF13905">
    <property type="entry name" value="Thioredoxin_8"/>
    <property type="match status" value="2"/>
</dbReference>
<dbReference type="SUPFAM" id="SSF52833">
    <property type="entry name" value="Thioredoxin-like"/>
    <property type="match status" value="2"/>
</dbReference>
<dbReference type="GO" id="GO:0001522">
    <property type="term" value="P:pseudouridine synthesis"/>
    <property type="evidence" value="ECO:0007669"/>
    <property type="project" value="InterPro"/>
</dbReference>
<dbReference type="PROSITE" id="PS01129">
    <property type="entry name" value="PSI_RLU"/>
    <property type="match status" value="1"/>
</dbReference>
<sequence length="852" mass="94557">MKTETEDGTQVVVNDNGNSGKVSISKFSHLLASQDRDFLLSPTGAQVKVSDLEGKVVGLLFAANWYPPCRGFTQILVGIYEEVKSKSNVPQFEIVYVSSDEDLDAFNSFYANMPWLAIPFSDLETKKALTRKYDVEGIPCLILLQPDYSKDDVRDGVELIYRYGVQAYPFSNDRLEQLQKEENVKLENQTLVNLLVNNYREYVLSHTHTGLKQRILFRLTGYCSCTQVPVDSLVGKTIGLYFSAEWCVPCAKFTPKLISVYEKIKHELAEKGEEDFEVVLISSDRDQASFDSYYSSMPWLALPFGDPEIKNLVRHFNVQGVPWLVIIGPDGKTITVHGRSLINLYQENAYPFTSAKVEELEKQLEEEAKGLPTLVYHEGHRHDLNLVSDGNGGGPFICCVCDEQGSSWAYQCLQCGYEVHPKAFQFRTSPSPSLFFSATSYKFRSATATAASGSAGVSDSGGERTLNFSGVRLEEAVDSRIGSRKLRLDSWISSRINGISRARVQSSIKSGLVHVNGRVVDKVSFNVKAGDQIKCTIAELQNLRAVPENIPLDIVYEDEHVLVINKPAHMVVHPAPGNTSGTLVNGILHHCNLPNVEFSKEEALSDTEDSDDEFNSHGSLESSCEGLNSRLSMASIRPGIVHRLDKGTSGLLVVAKDEHSHMKLSEQFKQRTIERVYVSLTAGVPAPVAGRVEVPVGRDLNNRIRMTAVAGPVNSRKARHAASRYRVIEILAGGSCSLVEWKLETGRTHQIRAHAKYLGVPLLGDEVYGGTKSMVLSLLRPRTPISLHSKIVKMVSRLDRPCLHALTLGFQHPHTGEQVHFSCEPPADFDEILSQIRRIGSEKVSFSKRSNL</sequence>
<proteinExistence type="inferred from homology"/>
<dbReference type="InterPro" id="IPR020103">
    <property type="entry name" value="PsdUridine_synth_cat_dom_sf"/>
</dbReference>
<comment type="caution">
    <text evidence="14">The sequence shown here is derived from an EMBL/GenBank/DDBJ whole genome shotgun (WGS) entry which is preliminary data.</text>
</comment>
<reference evidence="14" key="1">
    <citation type="submission" date="2018-05" db="EMBL/GenBank/DDBJ databases">
        <title>Draft genome of Mucuna pruriens seed.</title>
        <authorList>
            <person name="Nnadi N.E."/>
            <person name="Vos R."/>
            <person name="Hasami M.H."/>
            <person name="Devisetty U.K."/>
            <person name="Aguiy J.C."/>
        </authorList>
    </citation>
    <scope>NUCLEOTIDE SEQUENCE [LARGE SCALE GENOMIC DNA]</scope>
    <source>
        <strain evidence="14">JCA_2017</strain>
    </source>
</reference>
<dbReference type="SMART" id="SM00363">
    <property type="entry name" value="S4"/>
    <property type="match status" value="1"/>
</dbReference>
<comment type="catalytic activity">
    <reaction evidence="10">
        <text>[protein]-dithiol + NADP(+) = [protein]-disulfide + NADPH + H(+)</text>
        <dbReference type="Rhea" id="RHEA:18753"/>
        <dbReference type="Rhea" id="RHEA-COMP:10593"/>
        <dbReference type="Rhea" id="RHEA-COMP:10594"/>
        <dbReference type="ChEBI" id="CHEBI:15378"/>
        <dbReference type="ChEBI" id="CHEBI:29950"/>
        <dbReference type="ChEBI" id="CHEBI:50058"/>
        <dbReference type="ChEBI" id="CHEBI:57783"/>
        <dbReference type="ChEBI" id="CHEBI:58349"/>
        <dbReference type="EC" id="1.8.1.8"/>
    </reaction>
</comment>
<dbReference type="PANTHER" id="PTHR13871:SF7">
    <property type="entry name" value="NUCLEOREDOXIN 2-RELATED"/>
    <property type="match status" value="1"/>
</dbReference>
<dbReference type="SUPFAM" id="SSF55174">
    <property type="entry name" value="Alpha-L RNA-binding motif"/>
    <property type="match status" value="1"/>
</dbReference>
<dbReference type="Pfam" id="PF01479">
    <property type="entry name" value="S4"/>
    <property type="match status" value="1"/>
</dbReference>
<evidence type="ECO:0000256" key="5">
    <source>
        <dbReference type="ARBA" id="ARBA00023002"/>
    </source>
</evidence>
<dbReference type="GO" id="GO:0009982">
    <property type="term" value="F:pseudouridine synthase activity"/>
    <property type="evidence" value="ECO:0007669"/>
    <property type="project" value="InterPro"/>
</dbReference>
<dbReference type="InterPro" id="IPR006224">
    <property type="entry name" value="PsdUridine_synth_RluA-like_CS"/>
</dbReference>
<protein>
    <recommendedName>
        <fullName evidence="3">protein-disulfide reductase</fullName>
        <ecNumber evidence="3">1.8.1.8</ecNumber>
    </recommendedName>
</protein>
<dbReference type="CDD" id="cd00165">
    <property type="entry name" value="S4"/>
    <property type="match status" value="1"/>
</dbReference>
<dbReference type="InterPro" id="IPR013766">
    <property type="entry name" value="Thioredoxin_domain"/>
</dbReference>
<evidence type="ECO:0000256" key="3">
    <source>
        <dbReference type="ARBA" id="ARBA00012612"/>
    </source>
</evidence>
<evidence type="ECO:0000256" key="7">
    <source>
        <dbReference type="ARBA" id="ARBA00023235"/>
    </source>
</evidence>
<dbReference type="InterPro" id="IPR012336">
    <property type="entry name" value="Thioredoxin-like_fold"/>
</dbReference>
<feature type="compositionally biased region" description="Acidic residues" evidence="12">
    <location>
        <begin position="604"/>
        <end position="613"/>
    </location>
</feature>
<dbReference type="AlphaFoldDB" id="A0A371H0M1"/>
<accession>A0A371H0M1</accession>
<gene>
    <name evidence="14" type="ORF">CR513_20998</name>
</gene>
<dbReference type="EC" id="1.8.1.8" evidence="3"/>
<keyword evidence="7" id="KW-0413">Isomerase</keyword>
<dbReference type="InterPro" id="IPR002942">
    <property type="entry name" value="S4_RNA-bd"/>
</dbReference>
<dbReference type="EMBL" id="QJKJ01003905">
    <property type="protein sequence ID" value="RDX96347.1"/>
    <property type="molecule type" value="Genomic_DNA"/>
</dbReference>
<dbReference type="PROSITE" id="PS50889">
    <property type="entry name" value="S4"/>
    <property type="match status" value="1"/>
</dbReference>
<organism evidence="14 15">
    <name type="scientific">Mucuna pruriens</name>
    <name type="common">Velvet bean</name>
    <name type="synonym">Dolichos pruriens</name>
    <dbReference type="NCBI Taxonomy" id="157652"/>
    <lineage>
        <taxon>Eukaryota</taxon>
        <taxon>Viridiplantae</taxon>
        <taxon>Streptophyta</taxon>
        <taxon>Embryophyta</taxon>
        <taxon>Tracheophyta</taxon>
        <taxon>Spermatophyta</taxon>
        <taxon>Magnoliopsida</taxon>
        <taxon>eudicotyledons</taxon>
        <taxon>Gunneridae</taxon>
        <taxon>Pentapetalae</taxon>
        <taxon>rosids</taxon>
        <taxon>fabids</taxon>
        <taxon>Fabales</taxon>
        <taxon>Fabaceae</taxon>
        <taxon>Papilionoideae</taxon>
        <taxon>50 kb inversion clade</taxon>
        <taxon>NPAAA clade</taxon>
        <taxon>indigoferoid/millettioid clade</taxon>
        <taxon>Phaseoleae</taxon>
        <taxon>Mucuna</taxon>
    </lineage>
</organism>
<dbReference type="GO" id="GO:0047134">
    <property type="term" value="F:protein-disulfide reductase [NAD(P)H] activity"/>
    <property type="evidence" value="ECO:0007669"/>
    <property type="project" value="UniProtKB-EC"/>
</dbReference>
<dbReference type="PROSITE" id="PS51352">
    <property type="entry name" value="THIOREDOXIN_2"/>
    <property type="match status" value="2"/>
</dbReference>
<comment type="similarity">
    <text evidence="2">Belongs to the pseudouridine synthase RluA family.</text>
</comment>
<evidence type="ECO:0000259" key="13">
    <source>
        <dbReference type="PROSITE" id="PS51352"/>
    </source>
</evidence>
<evidence type="ECO:0000256" key="2">
    <source>
        <dbReference type="ARBA" id="ARBA00010876"/>
    </source>
</evidence>
<dbReference type="InterPro" id="IPR052259">
    <property type="entry name" value="Nucleoredoxin-like"/>
</dbReference>
<evidence type="ECO:0000256" key="6">
    <source>
        <dbReference type="ARBA" id="ARBA00023027"/>
    </source>
</evidence>
<dbReference type="InterPro" id="IPR036249">
    <property type="entry name" value="Thioredoxin-like_sf"/>
</dbReference>
<dbReference type="CDD" id="cd02869">
    <property type="entry name" value="PseudoU_synth_RluA_like"/>
    <property type="match status" value="1"/>
</dbReference>
<comment type="catalytic activity">
    <reaction evidence="1">
        <text>a uridine in RNA = a pseudouridine in RNA</text>
        <dbReference type="Rhea" id="RHEA:48348"/>
        <dbReference type="Rhea" id="RHEA-COMP:12068"/>
        <dbReference type="Rhea" id="RHEA-COMP:12069"/>
        <dbReference type="ChEBI" id="CHEBI:65314"/>
        <dbReference type="ChEBI" id="CHEBI:65315"/>
    </reaction>
</comment>
<dbReference type="Pfam" id="PF03107">
    <property type="entry name" value="C1_2"/>
    <property type="match status" value="1"/>
</dbReference>
<evidence type="ECO:0000313" key="14">
    <source>
        <dbReference type="EMBL" id="RDX96347.1"/>
    </source>
</evidence>
<dbReference type="SUPFAM" id="SSF57889">
    <property type="entry name" value="Cysteine-rich domain"/>
    <property type="match status" value="1"/>
</dbReference>
<evidence type="ECO:0000313" key="15">
    <source>
        <dbReference type="Proteomes" id="UP000257109"/>
    </source>
</evidence>
<dbReference type="Pfam" id="PF00849">
    <property type="entry name" value="PseudoU_synth_2"/>
    <property type="match status" value="1"/>
</dbReference>
<dbReference type="Gene3D" id="3.40.30.10">
    <property type="entry name" value="Glutaredoxin"/>
    <property type="match status" value="2"/>
</dbReference>
<feature type="region of interest" description="Disordered" evidence="12">
    <location>
        <begin position="603"/>
        <end position="624"/>
    </location>
</feature>
<evidence type="ECO:0000256" key="12">
    <source>
        <dbReference type="SAM" id="MobiDB-lite"/>
    </source>
</evidence>
<evidence type="ECO:0000256" key="1">
    <source>
        <dbReference type="ARBA" id="ARBA00000073"/>
    </source>
</evidence>
<evidence type="ECO:0000256" key="10">
    <source>
        <dbReference type="ARBA" id="ARBA00047804"/>
    </source>
</evidence>